<evidence type="ECO:0000313" key="2">
    <source>
        <dbReference type="EMBL" id="KAJ8416166.1"/>
    </source>
</evidence>
<proteinExistence type="predicted"/>
<feature type="region of interest" description="Disordered" evidence="1">
    <location>
        <begin position="1"/>
        <end position="21"/>
    </location>
</feature>
<protein>
    <submittedName>
        <fullName evidence="2">Uncharacterized protein</fullName>
    </submittedName>
</protein>
<feature type="compositionally biased region" description="Pro residues" evidence="1">
    <location>
        <begin position="1"/>
        <end position="10"/>
    </location>
</feature>
<sequence length="353" mass="39413">MHLPSSPQPQSPSSQNVTVDPTQLKVVVQPESRPPPLYRGDQSEPFSIHEWEDMMKSYMNRVACSSDSERSELIMSRLAGRARDVVKVSLRSCPRVSPAELPTTIVDILKRNFSEITFSSMPMKDFYATMPRDSESVMDYWIRLNKAIDVADECLRRRGKGVEDPSAEVVMMFICHCPDPGLAVYFQFKPVELWTAAEVQERLDGHVRSLRSTAACAQHAVNISTCTHESTVPAPHCGMQHQLPVVVTPPLVSPHPPLPVLLYPVSPSNSLGGPLSLSHLPLCLLLMRTSSRLPLCLTRFCLFALHHWLMQAKHLTSPRPTPASPGTLLAARRLFQRASTYPRPAQLSVHSVW</sequence>
<dbReference type="EMBL" id="JAINUG010000007">
    <property type="protein sequence ID" value="KAJ8416166.1"/>
    <property type="molecule type" value="Genomic_DNA"/>
</dbReference>
<reference evidence="2" key="1">
    <citation type="journal article" date="2023" name="Science">
        <title>Genome structures resolve the early diversification of teleost fishes.</title>
        <authorList>
            <person name="Parey E."/>
            <person name="Louis A."/>
            <person name="Montfort J."/>
            <person name="Bouchez O."/>
            <person name="Roques C."/>
            <person name="Iampietro C."/>
            <person name="Lluch J."/>
            <person name="Castinel A."/>
            <person name="Donnadieu C."/>
            <person name="Desvignes T."/>
            <person name="Floi Bucao C."/>
            <person name="Jouanno E."/>
            <person name="Wen M."/>
            <person name="Mejri S."/>
            <person name="Dirks R."/>
            <person name="Jansen H."/>
            <person name="Henkel C."/>
            <person name="Chen W.J."/>
            <person name="Zahm M."/>
            <person name="Cabau C."/>
            <person name="Klopp C."/>
            <person name="Thompson A.W."/>
            <person name="Robinson-Rechavi M."/>
            <person name="Braasch I."/>
            <person name="Lecointre G."/>
            <person name="Bobe J."/>
            <person name="Postlethwait J.H."/>
            <person name="Berthelot C."/>
            <person name="Roest Crollius H."/>
            <person name="Guiguen Y."/>
        </authorList>
    </citation>
    <scope>NUCLEOTIDE SEQUENCE</scope>
    <source>
        <strain evidence="2">NC1722</strain>
    </source>
</reference>
<name>A0AAD7T9S5_9TELE</name>
<accession>A0AAD7T9S5</accession>
<organism evidence="2 3">
    <name type="scientific">Aldrovandia affinis</name>
    <dbReference type="NCBI Taxonomy" id="143900"/>
    <lineage>
        <taxon>Eukaryota</taxon>
        <taxon>Metazoa</taxon>
        <taxon>Chordata</taxon>
        <taxon>Craniata</taxon>
        <taxon>Vertebrata</taxon>
        <taxon>Euteleostomi</taxon>
        <taxon>Actinopterygii</taxon>
        <taxon>Neopterygii</taxon>
        <taxon>Teleostei</taxon>
        <taxon>Notacanthiformes</taxon>
        <taxon>Halosauridae</taxon>
        <taxon>Aldrovandia</taxon>
    </lineage>
</organism>
<evidence type="ECO:0000313" key="3">
    <source>
        <dbReference type="Proteomes" id="UP001221898"/>
    </source>
</evidence>
<keyword evidence="3" id="KW-1185">Reference proteome</keyword>
<dbReference type="Proteomes" id="UP001221898">
    <property type="component" value="Unassembled WGS sequence"/>
</dbReference>
<gene>
    <name evidence="2" type="ORF">AAFF_G00381880</name>
</gene>
<dbReference type="AlphaFoldDB" id="A0AAD7T9S5"/>
<evidence type="ECO:0000256" key="1">
    <source>
        <dbReference type="SAM" id="MobiDB-lite"/>
    </source>
</evidence>
<comment type="caution">
    <text evidence="2">The sequence shown here is derived from an EMBL/GenBank/DDBJ whole genome shotgun (WGS) entry which is preliminary data.</text>
</comment>